<proteinExistence type="predicted"/>
<reference evidence="1" key="1">
    <citation type="submission" date="2014-11" db="EMBL/GenBank/DDBJ databases">
        <authorList>
            <person name="Amaro Gonzalez C."/>
        </authorList>
    </citation>
    <scope>NUCLEOTIDE SEQUENCE</scope>
</reference>
<accession>A0A0E9TV19</accession>
<reference evidence="1" key="2">
    <citation type="journal article" date="2015" name="Fish Shellfish Immunol.">
        <title>Early steps in the European eel (Anguilla anguilla)-Vibrio vulnificus interaction in the gills: Role of the RtxA13 toxin.</title>
        <authorList>
            <person name="Callol A."/>
            <person name="Pajuelo D."/>
            <person name="Ebbesson L."/>
            <person name="Teles M."/>
            <person name="MacKenzie S."/>
            <person name="Amaro C."/>
        </authorList>
    </citation>
    <scope>NUCLEOTIDE SEQUENCE</scope>
</reference>
<sequence length="19" mass="2447">MWRYDFKLKSNSENRKTEN</sequence>
<dbReference type="EMBL" id="GBXM01053484">
    <property type="protein sequence ID" value="JAH55093.1"/>
    <property type="molecule type" value="Transcribed_RNA"/>
</dbReference>
<protein>
    <submittedName>
        <fullName evidence="1">Uncharacterized protein</fullName>
    </submittedName>
</protein>
<organism evidence="1">
    <name type="scientific">Anguilla anguilla</name>
    <name type="common">European freshwater eel</name>
    <name type="synonym">Muraena anguilla</name>
    <dbReference type="NCBI Taxonomy" id="7936"/>
    <lineage>
        <taxon>Eukaryota</taxon>
        <taxon>Metazoa</taxon>
        <taxon>Chordata</taxon>
        <taxon>Craniata</taxon>
        <taxon>Vertebrata</taxon>
        <taxon>Euteleostomi</taxon>
        <taxon>Actinopterygii</taxon>
        <taxon>Neopterygii</taxon>
        <taxon>Teleostei</taxon>
        <taxon>Anguilliformes</taxon>
        <taxon>Anguillidae</taxon>
        <taxon>Anguilla</taxon>
    </lineage>
</organism>
<dbReference type="AlphaFoldDB" id="A0A0E9TV19"/>
<dbReference type="EMBL" id="GBXM01051837">
    <property type="protein sequence ID" value="JAH56740.1"/>
    <property type="molecule type" value="Transcribed_RNA"/>
</dbReference>
<name>A0A0E9TV19_ANGAN</name>
<evidence type="ECO:0000313" key="1">
    <source>
        <dbReference type="EMBL" id="JAH56740.1"/>
    </source>
</evidence>